<proteinExistence type="predicted"/>
<dbReference type="InterPro" id="IPR043148">
    <property type="entry name" value="TagF_C"/>
</dbReference>
<dbReference type="PATRIC" id="fig|13690.10.peg.2954"/>
<dbReference type="Proteomes" id="UP000028534">
    <property type="component" value="Unassembled WGS sequence"/>
</dbReference>
<name>A0A084EJ99_SPHYA</name>
<comment type="caution">
    <text evidence="1">The sequence shown here is derived from an EMBL/GenBank/DDBJ whole genome shotgun (WGS) entry which is preliminary data.</text>
</comment>
<sequence>MIQQPINFPARTEKTDRKTQSICFFFNAQIHHLLHAMPLALELSHDPRFRVDIIAAGADHIALARDLAARHGGGRLNFIHLDNIWLRTLSHLSGHASPPKIATLLAARRRLARYDAIVVPERTSLLLRRLGLADSRFIHTCHGAGDRAVGYDPRIALFDFVLLAGEKQRRRMLAQGLIREDHYAIAGYGKFDLTQGQRPASPFTDNRPIILYNPHFSPRLSSWQAMGMDVLRQFAADDRFNLIVAPHVRLFDNRRKRAVAERMLAEFAGLPHIHVDLGSRASVDMSYVQLAAAYIGDVSSQIYEFIATPRPCLFLNGHGAQWRDDPNYAHWHYGPVHESADRIPDKVAAAMAAHGMYDAAQRRGLSDTFTSGGAPASARAARAVADYLTRGAPAARPVPTPYKLREALRHG</sequence>
<evidence type="ECO:0000313" key="1">
    <source>
        <dbReference type="EMBL" id="KEZ18041.1"/>
    </source>
</evidence>
<dbReference type="STRING" id="13690.AX777_21885"/>
<reference evidence="1 2" key="1">
    <citation type="submission" date="2014-03" db="EMBL/GenBank/DDBJ databases">
        <title>Genome sequence of Sphingobium yanoikuyae B1.</title>
        <authorList>
            <person name="Gan H.M."/>
            <person name="Gan H.Y."/>
            <person name="Savka M.A."/>
        </authorList>
    </citation>
    <scope>NUCLEOTIDE SEQUENCE [LARGE SCALE GENOMIC DNA]</scope>
    <source>
        <strain evidence="1 2">B1</strain>
    </source>
</reference>
<dbReference type="eggNOG" id="COG1887">
    <property type="taxonomic scope" value="Bacteria"/>
</dbReference>
<gene>
    <name evidence="1" type="ORF">CP98_02876</name>
</gene>
<organism evidence="1 2">
    <name type="scientific">Sphingobium yanoikuyae</name>
    <name type="common">Sphingomonas yanoikuyae</name>
    <dbReference type="NCBI Taxonomy" id="13690"/>
    <lineage>
        <taxon>Bacteria</taxon>
        <taxon>Pseudomonadati</taxon>
        <taxon>Pseudomonadota</taxon>
        <taxon>Alphaproteobacteria</taxon>
        <taxon>Sphingomonadales</taxon>
        <taxon>Sphingomonadaceae</taxon>
        <taxon>Sphingobium</taxon>
    </lineage>
</organism>
<accession>A0A084EJ99</accession>
<protein>
    <submittedName>
        <fullName evidence="1">Glycosyl/glycerophosphate transferase, teichoic acid biosynthesis</fullName>
    </submittedName>
</protein>
<keyword evidence="1" id="KW-0808">Transferase</keyword>
<dbReference type="Gene3D" id="3.40.50.12580">
    <property type="match status" value="1"/>
</dbReference>
<dbReference type="RefSeq" id="WP_037520343.1">
    <property type="nucleotide sequence ID" value="NZ_JGVR01000018.1"/>
</dbReference>
<dbReference type="SUPFAM" id="SSF53756">
    <property type="entry name" value="UDP-Glycosyltransferase/glycogen phosphorylase"/>
    <property type="match status" value="1"/>
</dbReference>
<dbReference type="GO" id="GO:0016740">
    <property type="term" value="F:transferase activity"/>
    <property type="evidence" value="ECO:0007669"/>
    <property type="project" value="UniProtKB-KW"/>
</dbReference>
<evidence type="ECO:0000313" key="2">
    <source>
        <dbReference type="Proteomes" id="UP000028534"/>
    </source>
</evidence>
<dbReference type="EMBL" id="JGVR01000018">
    <property type="protein sequence ID" value="KEZ18041.1"/>
    <property type="molecule type" value="Genomic_DNA"/>
</dbReference>
<dbReference type="AlphaFoldDB" id="A0A084EJ99"/>